<evidence type="ECO:0000256" key="10">
    <source>
        <dbReference type="ARBA" id="ARBA00023204"/>
    </source>
</evidence>
<feature type="compositionally biased region" description="Basic residues" evidence="12">
    <location>
        <begin position="1086"/>
        <end position="1101"/>
    </location>
</feature>
<dbReference type="PRINTS" id="PR00066">
    <property type="entry name" value="XRODRMPGMNTG"/>
</dbReference>
<name>A0ABN9HEF0_9NEOB</name>
<feature type="region of interest" description="Disordered" evidence="12">
    <location>
        <begin position="301"/>
        <end position="325"/>
    </location>
</feature>
<feature type="domain" description="XPG-I" evidence="13">
    <location>
        <begin position="817"/>
        <end position="886"/>
    </location>
</feature>
<evidence type="ECO:0000256" key="9">
    <source>
        <dbReference type="ARBA" id="ARBA00022842"/>
    </source>
</evidence>
<dbReference type="PANTHER" id="PTHR16171">
    <property type="entry name" value="DNA REPAIR PROTEIN COMPLEMENTING XP-G CELLS-RELATED"/>
    <property type="match status" value="1"/>
</dbReference>
<keyword evidence="16" id="KW-1185">Reference proteome</keyword>
<keyword evidence="9" id="KW-0460">Magnesium</keyword>
<evidence type="ECO:0000256" key="6">
    <source>
        <dbReference type="ARBA" id="ARBA00022759"/>
    </source>
</evidence>
<feature type="compositionally biased region" description="Polar residues" evidence="12">
    <location>
        <begin position="639"/>
        <end position="657"/>
    </location>
</feature>
<keyword evidence="7" id="KW-0227">DNA damage</keyword>
<comment type="cofactor">
    <cofactor evidence="1">
        <name>Mg(2+)</name>
        <dbReference type="ChEBI" id="CHEBI:18420"/>
    </cofactor>
</comment>
<dbReference type="EMBL" id="CATNWA010020866">
    <property type="protein sequence ID" value="CAI9620174.1"/>
    <property type="molecule type" value="Genomic_DNA"/>
</dbReference>
<comment type="caution">
    <text evidence="15">The sequence shown here is derived from an EMBL/GenBank/DDBJ whole genome shotgun (WGS) entry which is preliminary data.</text>
</comment>
<evidence type="ECO:0000256" key="11">
    <source>
        <dbReference type="ARBA" id="ARBA00023242"/>
    </source>
</evidence>
<feature type="compositionally biased region" description="Polar residues" evidence="12">
    <location>
        <begin position="312"/>
        <end position="325"/>
    </location>
</feature>
<dbReference type="PRINTS" id="PR00853">
    <property type="entry name" value="XPGRADSUPER"/>
</dbReference>
<keyword evidence="6" id="KW-0255">Endonuclease</keyword>
<evidence type="ECO:0000256" key="1">
    <source>
        <dbReference type="ARBA" id="ARBA00001946"/>
    </source>
</evidence>
<dbReference type="SMART" id="SM00279">
    <property type="entry name" value="HhH2"/>
    <property type="match status" value="1"/>
</dbReference>
<reference evidence="15" key="1">
    <citation type="submission" date="2023-05" db="EMBL/GenBank/DDBJ databases">
        <authorList>
            <person name="Stuckert A."/>
        </authorList>
    </citation>
    <scope>NUCLEOTIDE SEQUENCE</scope>
</reference>
<dbReference type="InterPro" id="IPR019974">
    <property type="entry name" value="XPG_CS"/>
</dbReference>
<evidence type="ECO:0000256" key="7">
    <source>
        <dbReference type="ARBA" id="ARBA00022763"/>
    </source>
</evidence>
<dbReference type="InterPro" id="IPR006084">
    <property type="entry name" value="XPG/Rad2"/>
</dbReference>
<dbReference type="SUPFAM" id="SSF88723">
    <property type="entry name" value="PIN domain-like"/>
    <property type="match status" value="1"/>
</dbReference>
<dbReference type="NCBIfam" id="TIGR00600">
    <property type="entry name" value="rad2"/>
    <property type="match status" value="1"/>
</dbReference>
<dbReference type="InterPro" id="IPR036279">
    <property type="entry name" value="5-3_exonuclease_C_sf"/>
</dbReference>
<dbReference type="Pfam" id="PF00867">
    <property type="entry name" value="XPG_I"/>
    <property type="match status" value="1"/>
</dbReference>
<dbReference type="Gene3D" id="3.40.50.1010">
    <property type="entry name" value="5'-nuclease"/>
    <property type="match status" value="2"/>
</dbReference>
<dbReference type="InterPro" id="IPR001044">
    <property type="entry name" value="XPG/Rad2_eukaryotes"/>
</dbReference>
<keyword evidence="4" id="KW-0540">Nuclease</keyword>
<comment type="similarity">
    <text evidence="3">Belongs to the XPG/RAD2 endonuclease family. XPG subfamily.</text>
</comment>
<feature type="region of interest" description="Disordered" evidence="12">
    <location>
        <begin position="1061"/>
        <end position="1114"/>
    </location>
</feature>
<keyword evidence="5" id="KW-0479">Metal-binding</keyword>
<feature type="compositionally biased region" description="Basic and acidic residues" evidence="12">
    <location>
        <begin position="1156"/>
        <end position="1172"/>
    </location>
</feature>
<feature type="region of interest" description="Disordered" evidence="12">
    <location>
        <begin position="639"/>
        <end position="673"/>
    </location>
</feature>
<proteinExistence type="inferred from homology"/>
<protein>
    <recommendedName>
        <fullName evidence="17">DNA repair protein complementing XP-G cells</fullName>
    </recommendedName>
</protein>
<feature type="compositionally biased region" description="Basic and acidic residues" evidence="12">
    <location>
        <begin position="373"/>
        <end position="382"/>
    </location>
</feature>
<dbReference type="InterPro" id="IPR008918">
    <property type="entry name" value="HhH2"/>
</dbReference>
<evidence type="ECO:0008006" key="17">
    <source>
        <dbReference type="Google" id="ProtNLM"/>
    </source>
</evidence>
<dbReference type="CDD" id="cd09868">
    <property type="entry name" value="PIN_XPG_RAD2"/>
    <property type="match status" value="2"/>
</dbReference>
<feature type="region of interest" description="Disordered" evidence="12">
    <location>
        <begin position="334"/>
        <end position="353"/>
    </location>
</feature>
<feature type="region of interest" description="Disordered" evidence="12">
    <location>
        <begin position="1129"/>
        <end position="1183"/>
    </location>
</feature>
<feature type="region of interest" description="Disordered" evidence="12">
    <location>
        <begin position="606"/>
        <end position="625"/>
    </location>
</feature>
<dbReference type="PANTHER" id="PTHR16171:SF11">
    <property type="entry name" value="DNA EXCISION REPAIR PROTEIN ERCC-5"/>
    <property type="match status" value="1"/>
</dbReference>
<organism evidence="15 16">
    <name type="scientific">Staurois parvus</name>
    <dbReference type="NCBI Taxonomy" id="386267"/>
    <lineage>
        <taxon>Eukaryota</taxon>
        <taxon>Metazoa</taxon>
        <taxon>Chordata</taxon>
        <taxon>Craniata</taxon>
        <taxon>Vertebrata</taxon>
        <taxon>Euteleostomi</taxon>
        <taxon>Amphibia</taxon>
        <taxon>Batrachia</taxon>
        <taxon>Anura</taxon>
        <taxon>Neobatrachia</taxon>
        <taxon>Ranoidea</taxon>
        <taxon>Ranidae</taxon>
        <taxon>Staurois</taxon>
    </lineage>
</organism>
<dbReference type="SUPFAM" id="SSF47807">
    <property type="entry name" value="5' to 3' exonuclease, C-terminal subdomain"/>
    <property type="match status" value="1"/>
</dbReference>
<dbReference type="InterPro" id="IPR029060">
    <property type="entry name" value="PIN-like_dom_sf"/>
</dbReference>
<dbReference type="SMART" id="SM00485">
    <property type="entry name" value="XPGN"/>
    <property type="match status" value="1"/>
</dbReference>
<feature type="domain" description="XPG N-terminal" evidence="14">
    <location>
        <begin position="1"/>
        <end position="98"/>
    </location>
</feature>
<dbReference type="InterPro" id="IPR006086">
    <property type="entry name" value="XPG-I_dom"/>
</dbReference>
<keyword evidence="10" id="KW-0234">DNA repair</keyword>
<gene>
    <name evidence="15" type="ORF">SPARVUS_LOCUS15948578</name>
</gene>
<evidence type="ECO:0000256" key="5">
    <source>
        <dbReference type="ARBA" id="ARBA00022723"/>
    </source>
</evidence>
<dbReference type="Gene3D" id="1.10.150.20">
    <property type="entry name" value="5' to 3' exonuclease, C-terminal subdomain"/>
    <property type="match status" value="1"/>
</dbReference>
<dbReference type="InterPro" id="IPR006085">
    <property type="entry name" value="XPG_DNA_repair_N"/>
</dbReference>
<keyword evidence="11" id="KW-0539">Nucleus</keyword>
<evidence type="ECO:0000256" key="2">
    <source>
        <dbReference type="ARBA" id="ARBA00004123"/>
    </source>
</evidence>
<evidence type="ECO:0000313" key="16">
    <source>
        <dbReference type="Proteomes" id="UP001162483"/>
    </source>
</evidence>
<evidence type="ECO:0000256" key="3">
    <source>
        <dbReference type="ARBA" id="ARBA00005283"/>
    </source>
</evidence>
<evidence type="ECO:0000256" key="8">
    <source>
        <dbReference type="ARBA" id="ARBA00022801"/>
    </source>
</evidence>
<evidence type="ECO:0000256" key="12">
    <source>
        <dbReference type="SAM" id="MobiDB-lite"/>
    </source>
</evidence>
<evidence type="ECO:0000259" key="13">
    <source>
        <dbReference type="SMART" id="SM00484"/>
    </source>
</evidence>
<feature type="compositionally biased region" description="Polar residues" evidence="12">
    <location>
        <begin position="606"/>
        <end position="624"/>
    </location>
</feature>
<dbReference type="CDD" id="cd09904">
    <property type="entry name" value="H3TH_XPG"/>
    <property type="match status" value="1"/>
</dbReference>
<evidence type="ECO:0000256" key="4">
    <source>
        <dbReference type="ARBA" id="ARBA00022722"/>
    </source>
</evidence>
<dbReference type="PROSITE" id="PS00842">
    <property type="entry name" value="XPG_2"/>
    <property type="match status" value="1"/>
</dbReference>
<dbReference type="Proteomes" id="UP001162483">
    <property type="component" value="Unassembled WGS sequence"/>
</dbReference>
<sequence length="1207" mass="135588">MGVQGLWKLLECSGRPINPETLEGKILAVDISIWLNQAVKGARDRQGNAIQNAHLLTLFHRLCKLLFFRIRPIFVFDGEAPLLKKQTLAKRRQKKDFAATEAKKTNERLLKTFLKRQAIKAALSGNKQSNEEFPSLSHIRRKEEEDIYALAPLEENEKNSSEEEEEREWEERMDQKRILQEEFFADPHSVDVDSEDFNSLPPEVKHEILTDMKEFTKRRRTLFEAMPEGSDDFSQYQLKGLLKKNNLNRCLHNVRKEMSQQHVGEVRAQFETEGGFMREVESNRLVSEDSSHYILIKGIQSKTKDKKEANTEGATPSSSNDTTPKTFLDFKLASAHKSKKTKEPVTEVAPPSPRTLFAIQEAMLENSSDEEVHDSKVTKNDPSEPVCKIDGSVSPRTLRAIQQALTEDEEMVNKKRSVEIIDEDHEQPRAKVLIISSSDEEDASLVTQYGAQRNPIIPVANDELSPNPVQNNISTMNEKSPPNLVPNLKQNEPLQKLVGSRIERVDFSAHAVKRNLFHSQGTPLTNLSSSLGAFSPMKPSLALESHQLDASKNLENAIFIPSEAETVKIKKHSQPNVHTASSESEINLRPSAGQVTSSIHEPVLSTSGLFSTTNKPSTEVNTEGHSPLDVVLQEQNVIESKVEGSSSQQPSSKNIPDNSYMPMTPESIPVTEGESDIEKEVDSDSDGSFIEVESELADGNSQLVQAPETSKNLVPVTGIMGSDVTNTSHSSGTKIEMTLAENHNVHGQDVVIQQNEESRDEEDAVNDWQDISMEELETLENNLFVQQTSLQAQRQQQERVAASVTGQMYLESQELLRLFGIPYVVAPMEAEAQCAVLDLTDQTSGTITDDSDVWLFGARHVYKNFFSQNKYVEYYQFSDIQNQLGLDRSKLINLAYLMGSDYTEGIPSVGYVSAMEILNEFPGHGLEPLLNFKEWWTEAQTNKKIRPNPNDTKVKKKIRDLELHPGFPNKAVADSYLKPVVDESEGAFSWGRPDLEQIREFCESRFGWYRSKTDEVLLPVLKQLNAQQTQLRIDSFFHVEQHEAHTLKSQRLRRAVTCMKRKEKDGETADLEQAEALIERDDRKQKGAKSSKSHKKTHCRKNKQETEPGSPDEVCVEGGFIGPSLGPLSSYNENSMIDDNDSEANTSAKCKGGSKTSKDRTAAPIVKTDKMETSSSSENEEEVLLVTAKPVFQGKNRKSRTVRGRKK</sequence>
<dbReference type="PROSITE" id="PS00841">
    <property type="entry name" value="XPG_1"/>
    <property type="match status" value="1"/>
</dbReference>
<dbReference type="SMART" id="SM00484">
    <property type="entry name" value="XPGI"/>
    <property type="match status" value="1"/>
</dbReference>
<feature type="region of interest" description="Disordered" evidence="12">
    <location>
        <begin position="366"/>
        <end position="391"/>
    </location>
</feature>
<keyword evidence="8" id="KW-0378">Hydrolase</keyword>
<dbReference type="Pfam" id="PF00752">
    <property type="entry name" value="XPG_N"/>
    <property type="match status" value="1"/>
</dbReference>
<evidence type="ECO:0000313" key="15">
    <source>
        <dbReference type="EMBL" id="CAI9620174.1"/>
    </source>
</evidence>
<comment type="subcellular location">
    <subcellularLocation>
        <location evidence="2">Nucleus</location>
    </subcellularLocation>
</comment>
<evidence type="ECO:0000259" key="14">
    <source>
        <dbReference type="SMART" id="SM00485"/>
    </source>
</evidence>
<accession>A0ABN9HEF0</accession>